<evidence type="ECO:0000313" key="11">
    <source>
        <dbReference type="EMBL" id="WNQ13842.1"/>
    </source>
</evidence>
<keyword evidence="4" id="KW-0547">Nucleotide-binding</keyword>
<evidence type="ECO:0000256" key="4">
    <source>
        <dbReference type="ARBA" id="ARBA00022741"/>
    </source>
</evidence>
<dbReference type="FunFam" id="3.40.50.300:FF:000218">
    <property type="entry name" value="Multidrug ABC transporter ATP-binding protein"/>
    <property type="match status" value="1"/>
</dbReference>
<evidence type="ECO:0000313" key="12">
    <source>
        <dbReference type="Proteomes" id="UP001305702"/>
    </source>
</evidence>
<organism evidence="11 12">
    <name type="scientific">Paenibacillus aurantius</name>
    <dbReference type="NCBI Taxonomy" id="2918900"/>
    <lineage>
        <taxon>Bacteria</taxon>
        <taxon>Bacillati</taxon>
        <taxon>Bacillota</taxon>
        <taxon>Bacilli</taxon>
        <taxon>Bacillales</taxon>
        <taxon>Paenibacillaceae</taxon>
        <taxon>Paenibacillus</taxon>
    </lineage>
</organism>
<dbReference type="GO" id="GO:0016887">
    <property type="term" value="F:ATP hydrolysis activity"/>
    <property type="evidence" value="ECO:0007669"/>
    <property type="project" value="InterPro"/>
</dbReference>
<dbReference type="EMBL" id="CP130318">
    <property type="protein sequence ID" value="WNQ13842.1"/>
    <property type="molecule type" value="Genomic_DNA"/>
</dbReference>
<dbReference type="InterPro" id="IPR003593">
    <property type="entry name" value="AAA+_ATPase"/>
</dbReference>
<dbReference type="PROSITE" id="PS50893">
    <property type="entry name" value="ABC_TRANSPORTER_2"/>
    <property type="match status" value="1"/>
</dbReference>
<protein>
    <submittedName>
        <fullName evidence="11">ABC transporter ATP-binding protein</fullName>
    </submittedName>
</protein>
<dbReference type="PROSITE" id="PS00211">
    <property type="entry name" value="ABC_TRANSPORTER_1"/>
    <property type="match status" value="1"/>
</dbReference>
<sequence length="581" mass="65518">MSGFRSYLVFVKPYWKLILVTVLIGMVKFGIPLTLPLIMKYVVDTLLLGGGPPAEKTQKLFTVMAGAFVLFVIIRAPVEYFRQYFAQLTTSRILYDLRSRLYEHAQKLSLRYYQNRKTGEIISRMINDAEQTKSLVETGMMNVWLDLFTLTIAMGFMLHMDFWLTVAAVAIFPFYGVSVKLLYKRLRQLSKSRSQALAEMQGYLYERVNGMPVIKSFTLEQHEQGQFKERNGKFLSRAIALTKWNALTNSIINTLTDIAPLLVISYGGYQVIHGNLTLGAFVAFFAYLDRLYSPLRRIVNSSTELTQASASLERVLELWNEPYDIKDTDRAKPIGTARGRIEFDRVSFRYDKSAEWVLKDISLTIEPGQTVAFVGMSGGGKSSLISLIPRFYDIQEGSIRVGGTDLRDITLKSLRGHIGMVLQDNILFSGTVRENIRMGNPQATEEEMIQAAQAANAHDFISALPNGYDTEIGERGVKLSGGQKQRVAIARVFLKNPEILILDEATSALDLESEHLIQESLDSLSRGRTTLIVAHRLSTITHADLIVVMEHGEITEKGTHAELMRLDGSYARLFNVQHLRD</sequence>
<evidence type="ECO:0000256" key="1">
    <source>
        <dbReference type="ARBA" id="ARBA00004651"/>
    </source>
</evidence>
<dbReference type="InterPro" id="IPR039421">
    <property type="entry name" value="Type_1_exporter"/>
</dbReference>
<evidence type="ECO:0000256" key="3">
    <source>
        <dbReference type="ARBA" id="ARBA00022692"/>
    </source>
</evidence>
<evidence type="ECO:0000256" key="8">
    <source>
        <dbReference type="SAM" id="Phobius"/>
    </source>
</evidence>
<comment type="subcellular location">
    <subcellularLocation>
        <location evidence="1">Cell membrane</location>
        <topology evidence="1">Multi-pass membrane protein</topology>
    </subcellularLocation>
</comment>
<keyword evidence="5 11" id="KW-0067">ATP-binding</keyword>
<feature type="transmembrane region" description="Helical" evidence="8">
    <location>
        <begin position="59"/>
        <end position="78"/>
    </location>
</feature>
<dbReference type="GO" id="GO:0005886">
    <property type="term" value="C:plasma membrane"/>
    <property type="evidence" value="ECO:0007669"/>
    <property type="project" value="UniProtKB-SubCell"/>
</dbReference>
<dbReference type="Gene3D" id="1.20.1560.10">
    <property type="entry name" value="ABC transporter type 1, transmembrane domain"/>
    <property type="match status" value="1"/>
</dbReference>
<dbReference type="Gene3D" id="3.40.50.300">
    <property type="entry name" value="P-loop containing nucleotide triphosphate hydrolases"/>
    <property type="match status" value="1"/>
</dbReference>
<dbReference type="Pfam" id="PF00005">
    <property type="entry name" value="ABC_tran"/>
    <property type="match status" value="1"/>
</dbReference>
<evidence type="ECO:0000259" key="10">
    <source>
        <dbReference type="PROSITE" id="PS50929"/>
    </source>
</evidence>
<feature type="transmembrane region" description="Helical" evidence="8">
    <location>
        <begin position="14"/>
        <end position="39"/>
    </location>
</feature>
<dbReference type="InterPro" id="IPR036640">
    <property type="entry name" value="ABC1_TM_sf"/>
</dbReference>
<dbReference type="PROSITE" id="PS50929">
    <property type="entry name" value="ABC_TM1F"/>
    <property type="match status" value="1"/>
</dbReference>
<evidence type="ECO:0000256" key="5">
    <source>
        <dbReference type="ARBA" id="ARBA00022840"/>
    </source>
</evidence>
<evidence type="ECO:0000259" key="9">
    <source>
        <dbReference type="PROSITE" id="PS50893"/>
    </source>
</evidence>
<keyword evidence="7 8" id="KW-0472">Membrane</keyword>
<dbReference type="SUPFAM" id="SSF90123">
    <property type="entry name" value="ABC transporter transmembrane region"/>
    <property type="match status" value="1"/>
</dbReference>
<feature type="transmembrane region" description="Helical" evidence="8">
    <location>
        <begin position="134"/>
        <end position="156"/>
    </location>
</feature>
<dbReference type="InterPro" id="IPR027417">
    <property type="entry name" value="P-loop_NTPase"/>
</dbReference>
<dbReference type="PANTHER" id="PTHR43394">
    <property type="entry name" value="ATP-DEPENDENT PERMEASE MDL1, MITOCHONDRIAL"/>
    <property type="match status" value="1"/>
</dbReference>
<feature type="transmembrane region" description="Helical" evidence="8">
    <location>
        <begin position="272"/>
        <end position="288"/>
    </location>
</feature>
<evidence type="ECO:0000256" key="6">
    <source>
        <dbReference type="ARBA" id="ARBA00022989"/>
    </source>
</evidence>
<proteinExistence type="inferred from homology"/>
<comment type="similarity">
    <text evidence="2">Belongs to the ABC transporter superfamily.</text>
</comment>
<dbReference type="PANTHER" id="PTHR43394:SF1">
    <property type="entry name" value="ATP-BINDING CASSETTE SUB-FAMILY B MEMBER 10, MITOCHONDRIAL"/>
    <property type="match status" value="1"/>
</dbReference>
<dbReference type="Pfam" id="PF00664">
    <property type="entry name" value="ABC_membrane"/>
    <property type="match status" value="1"/>
</dbReference>
<feature type="domain" description="ABC transmembrane type-1" evidence="10">
    <location>
        <begin position="19"/>
        <end position="307"/>
    </location>
</feature>
<dbReference type="SMART" id="SM00382">
    <property type="entry name" value="AAA"/>
    <property type="match status" value="1"/>
</dbReference>
<dbReference type="SUPFAM" id="SSF52540">
    <property type="entry name" value="P-loop containing nucleoside triphosphate hydrolases"/>
    <property type="match status" value="1"/>
</dbReference>
<dbReference type="AlphaFoldDB" id="A0AA96RHB0"/>
<accession>A0AA96RHB0</accession>
<name>A0AA96RHB0_9BACL</name>
<keyword evidence="6 8" id="KW-1133">Transmembrane helix</keyword>
<reference evidence="11 12" key="1">
    <citation type="submission" date="2022-02" db="EMBL/GenBank/DDBJ databases">
        <title>Paenibacillus sp. MBLB1776 Whole Genome Shotgun Sequencing.</title>
        <authorList>
            <person name="Hwang C.Y."/>
            <person name="Cho E.-S."/>
            <person name="Seo M.-J."/>
        </authorList>
    </citation>
    <scope>NUCLEOTIDE SEQUENCE [LARGE SCALE GENOMIC DNA]</scope>
    <source>
        <strain evidence="11 12">MBLB1776</strain>
    </source>
</reference>
<dbReference type="GO" id="GO:0015421">
    <property type="term" value="F:ABC-type oligopeptide transporter activity"/>
    <property type="evidence" value="ECO:0007669"/>
    <property type="project" value="TreeGrafter"/>
</dbReference>
<dbReference type="InterPro" id="IPR011527">
    <property type="entry name" value="ABC1_TM_dom"/>
</dbReference>
<dbReference type="InterPro" id="IPR017871">
    <property type="entry name" value="ABC_transporter-like_CS"/>
</dbReference>
<feature type="transmembrane region" description="Helical" evidence="8">
    <location>
        <begin position="162"/>
        <end position="183"/>
    </location>
</feature>
<dbReference type="CDD" id="cd03251">
    <property type="entry name" value="ABCC_MsbA"/>
    <property type="match status" value="1"/>
</dbReference>
<evidence type="ECO:0000256" key="2">
    <source>
        <dbReference type="ARBA" id="ARBA00005417"/>
    </source>
</evidence>
<dbReference type="Proteomes" id="UP001305702">
    <property type="component" value="Chromosome"/>
</dbReference>
<dbReference type="InterPro" id="IPR003439">
    <property type="entry name" value="ABC_transporter-like_ATP-bd"/>
</dbReference>
<dbReference type="GO" id="GO:0005524">
    <property type="term" value="F:ATP binding"/>
    <property type="evidence" value="ECO:0007669"/>
    <property type="project" value="UniProtKB-KW"/>
</dbReference>
<dbReference type="RefSeq" id="WP_315607623.1">
    <property type="nucleotide sequence ID" value="NZ_CP130318.1"/>
</dbReference>
<dbReference type="KEGG" id="paun:MJA45_12750"/>
<keyword evidence="3 8" id="KW-0812">Transmembrane</keyword>
<gene>
    <name evidence="11" type="ORF">MJA45_12750</name>
</gene>
<keyword evidence="12" id="KW-1185">Reference proteome</keyword>
<evidence type="ECO:0000256" key="7">
    <source>
        <dbReference type="ARBA" id="ARBA00023136"/>
    </source>
</evidence>
<feature type="domain" description="ABC transporter" evidence="9">
    <location>
        <begin position="341"/>
        <end position="576"/>
    </location>
</feature>